<evidence type="ECO:0000313" key="4">
    <source>
        <dbReference type="EMBL" id="MCA9383266.1"/>
    </source>
</evidence>
<dbReference type="InterPro" id="IPR000086">
    <property type="entry name" value="NUDIX_hydrolase_dom"/>
</dbReference>
<evidence type="ECO:0000313" key="5">
    <source>
        <dbReference type="Proteomes" id="UP000783287"/>
    </source>
</evidence>
<name>A0A955L5V5_9BACT</name>
<dbReference type="PROSITE" id="PS51462">
    <property type="entry name" value="NUDIX"/>
    <property type="match status" value="1"/>
</dbReference>
<dbReference type="Proteomes" id="UP000783287">
    <property type="component" value="Unassembled WGS sequence"/>
</dbReference>
<comment type="cofactor">
    <cofactor evidence="1">
        <name>Mg(2+)</name>
        <dbReference type="ChEBI" id="CHEBI:18420"/>
    </cofactor>
</comment>
<evidence type="ECO:0000256" key="2">
    <source>
        <dbReference type="ARBA" id="ARBA00022801"/>
    </source>
</evidence>
<dbReference type="PANTHER" id="PTHR43046:SF2">
    <property type="entry name" value="8-OXO-DGTP DIPHOSPHATASE-RELATED"/>
    <property type="match status" value="1"/>
</dbReference>
<dbReference type="GO" id="GO:0016787">
    <property type="term" value="F:hydrolase activity"/>
    <property type="evidence" value="ECO:0007669"/>
    <property type="project" value="UniProtKB-KW"/>
</dbReference>
<gene>
    <name evidence="4" type="ORF">KC909_02780</name>
</gene>
<dbReference type="PANTHER" id="PTHR43046">
    <property type="entry name" value="GDP-MANNOSE MANNOSYL HYDROLASE"/>
    <property type="match status" value="1"/>
</dbReference>
<reference evidence="4" key="1">
    <citation type="submission" date="2020-04" db="EMBL/GenBank/DDBJ databases">
        <authorList>
            <person name="Zhang T."/>
        </authorList>
    </citation>
    <scope>NUCLEOTIDE SEQUENCE</scope>
    <source>
        <strain evidence="4">HKST-UBA14</strain>
    </source>
</reference>
<organism evidence="4 5">
    <name type="scientific">Candidatus Dojkabacteria bacterium</name>
    <dbReference type="NCBI Taxonomy" id="2099670"/>
    <lineage>
        <taxon>Bacteria</taxon>
        <taxon>Candidatus Dojkabacteria</taxon>
    </lineage>
</organism>
<dbReference type="Pfam" id="PF00293">
    <property type="entry name" value="NUDIX"/>
    <property type="match status" value="1"/>
</dbReference>
<evidence type="ECO:0000256" key="1">
    <source>
        <dbReference type="ARBA" id="ARBA00001946"/>
    </source>
</evidence>
<evidence type="ECO:0000259" key="3">
    <source>
        <dbReference type="PROSITE" id="PS51462"/>
    </source>
</evidence>
<protein>
    <submittedName>
        <fullName evidence="4">NUDIX hydrolase</fullName>
    </submittedName>
</protein>
<comment type="caution">
    <text evidence="4">The sequence shown here is derived from an EMBL/GenBank/DDBJ whole genome shotgun (WGS) entry which is preliminary data.</text>
</comment>
<dbReference type="EMBL" id="JAGQLK010000047">
    <property type="protein sequence ID" value="MCA9383266.1"/>
    <property type="molecule type" value="Genomic_DNA"/>
</dbReference>
<dbReference type="AlphaFoldDB" id="A0A955L5V5"/>
<sequence>MKTILNFAQKAFIFNEESKILVIKFKSNKYQNKKLAGKYGLPGGQMNLGEEPNESIIREVQEETGVEIIPSLPFYTWTWSYTKENGTHKQIVAIARLAKYIKGDPRINMQENESILEDALFISLDNLNSTNFVIDEYPAIERYLEYKSINPFS</sequence>
<dbReference type="SUPFAM" id="SSF55811">
    <property type="entry name" value="Nudix"/>
    <property type="match status" value="1"/>
</dbReference>
<dbReference type="InterPro" id="IPR020476">
    <property type="entry name" value="Nudix_hydrolase"/>
</dbReference>
<dbReference type="PRINTS" id="PR00502">
    <property type="entry name" value="NUDIXFAMILY"/>
</dbReference>
<keyword evidence="2 4" id="KW-0378">Hydrolase</keyword>
<dbReference type="Gene3D" id="3.90.79.10">
    <property type="entry name" value="Nucleoside Triphosphate Pyrophosphohydrolase"/>
    <property type="match status" value="1"/>
</dbReference>
<dbReference type="InterPro" id="IPR015797">
    <property type="entry name" value="NUDIX_hydrolase-like_dom_sf"/>
</dbReference>
<reference evidence="4" key="2">
    <citation type="journal article" date="2021" name="Microbiome">
        <title>Successional dynamics and alternative stable states in a saline activated sludge microbial community over 9 years.</title>
        <authorList>
            <person name="Wang Y."/>
            <person name="Ye J."/>
            <person name="Ju F."/>
            <person name="Liu L."/>
            <person name="Boyd J.A."/>
            <person name="Deng Y."/>
            <person name="Parks D.H."/>
            <person name="Jiang X."/>
            <person name="Yin X."/>
            <person name="Woodcroft B.J."/>
            <person name="Tyson G.W."/>
            <person name="Hugenholtz P."/>
            <person name="Polz M.F."/>
            <person name="Zhang T."/>
        </authorList>
    </citation>
    <scope>NUCLEOTIDE SEQUENCE</scope>
    <source>
        <strain evidence="4">HKST-UBA14</strain>
    </source>
</reference>
<feature type="domain" description="Nudix hydrolase" evidence="3">
    <location>
        <begin position="4"/>
        <end position="146"/>
    </location>
</feature>
<proteinExistence type="predicted"/>
<accession>A0A955L5V5</accession>